<reference evidence="2" key="1">
    <citation type="journal article" date="2019" name="Int. J. Syst. Evol. Microbiol.">
        <title>The Global Catalogue of Microorganisms (GCM) 10K type strain sequencing project: providing services to taxonomists for standard genome sequencing and annotation.</title>
        <authorList>
            <consortium name="The Broad Institute Genomics Platform"/>
            <consortium name="The Broad Institute Genome Sequencing Center for Infectious Disease"/>
            <person name="Wu L."/>
            <person name="Ma J."/>
        </authorList>
    </citation>
    <scope>NUCLEOTIDE SEQUENCE [LARGE SCALE GENOMIC DNA]</scope>
    <source>
        <strain evidence="2">CGMCC 1.16444</strain>
    </source>
</reference>
<sequence>MVSLEEKDGLVTLRFHEPYAEPDETDYLTALRMIETRTEPFAMLSIIGSAGHFSDAGEREQALWFKRSRLHMNLLCRAMAVVRPQVSDHMRSVFSKLWNLPVLVTTDEAEAREFLVPHLKELA</sequence>
<dbReference type="RefSeq" id="WP_114956709.1">
    <property type="nucleotide sequence ID" value="NZ_JBHSJF010000006.1"/>
</dbReference>
<evidence type="ECO:0000313" key="2">
    <source>
        <dbReference type="Proteomes" id="UP001595796"/>
    </source>
</evidence>
<organism evidence="1 2">
    <name type="scientific">Flaviflagellibacter deserti</name>
    <dbReference type="NCBI Taxonomy" id="2267266"/>
    <lineage>
        <taxon>Bacteria</taxon>
        <taxon>Pseudomonadati</taxon>
        <taxon>Pseudomonadota</taxon>
        <taxon>Alphaproteobacteria</taxon>
        <taxon>Hyphomicrobiales</taxon>
        <taxon>Flaviflagellibacter</taxon>
    </lineage>
</organism>
<evidence type="ECO:0000313" key="1">
    <source>
        <dbReference type="EMBL" id="MFC5069083.1"/>
    </source>
</evidence>
<name>A0ABV9Z2B2_9HYPH</name>
<evidence type="ECO:0008006" key="3">
    <source>
        <dbReference type="Google" id="ProtNLM"/>
    </source>
</evidence>
<proteinExistence type="predicted"/>
<accession>A0ABV9Z2B2</accession>
<dbReference type="EMBL" id="JBHSJF010000006">
    <property type="protein sequence ID" value="MFC5069083.1"/>
    <property type="molecule type" value="Genomic_DNA"/>
</dbReference>
<gene>
    <name evidence="1" type="ORF">ACFPFW_13785</name>
</gene>
<protein>
    <recommendedName>
        <fullName evidence="3">STAS/SEC14 domain-containing protein</fullName>
    </recommendedName>
</protein>
<dbReference type="Proteomes" id="UP001595796">
    <property type="component" value="Unassembled WGS sequence"/>
</dbReference>
<keyword evidence="2" id="KW-1185">Reference proteome</keyword>
<comment type="caution">
    <text evidence="1">The sequence shown here is derived from an EMBL/GenBank/DDBJ whole genome shotgun (WGS) entry which is preliminary data.</text>
</comment>